<name>A0A2D0NGG1_FLAN2</name>
<evidence type="ECO:0008006" key="3">
    <source>
        <dbReference type="Google" id="ProtNLM"/>
    </source>
</evidence>
<accession>A0A2D0NGG1</accession>
<keyword evidence="2" id="KW-1185">Reference proteome</keyword>
<dbReference type="InterPro" id="IPR013783">
    <property type="entry name" value="Ig-like_fold"/>
</dbReference>
<dbReference type="EMBL" id="PDUD01000009">
    <property type="protein sequence ID" value="PHN07594.1"/>
    <property type="molecule type" value="Genomic_DNA"/>
</dbReference>
<dbReference type="OrthoDB" id="1491125at2"/>
<dbReference type="Pfam" id="PF13585">
    <property type="entry name" value="CHU_C"/>
    <property type="match status" value="1"/>
</dbReference>
<gene>
    <name evidence="1" type="ORF">CRP01_05695</name>
</gene>
<dbReference type="RefSeq" id="WP_099149042.1">
    <property type="nucleotide sequence ID" value="NZ_PDUD01000009.1"/>
</dbReference>
<dbReference type="AlphaFoldDB" id="A0A2D0NGG1"/>
<organism evidence="1 2">
    <name type="scientific">Flavilitoribacter nigricans (strain ATCC 23147 / DSM 23189 / NBRC 102662 / NCIMB 1420 / SS-2)</name>
    <name type="common">Lewinella nigricans</name>
    <dbReference type="NCBI Taxonomy" id="1122177"/>
    <lineage>
        <taxon>Bacteria</taxon>
        <taxon>Pseudomonadati</taxon>
        <taxon>Bacteroidota</taxon>
        <taxon>Saprospiria</taxon>
        <taxon>Saprospirales</taxon>
        <taxon>Lewinellaceae</taxon>
        <taxon>Flavilitoribacter</taxon>
    </lineage>
</organism>
<dbReference type="Gene3D" id="2.60.40.10">
    <property type="entry name" value="Immunoglobulins"/>
    <property type="match status" value="1"/>
</dbReference>
<evidence type="ECO:0000313" key="2">
    <source>
        <dbReference type="Proteomes" id="UP000223913"/>
    </source>
</evidence>
<reference evidence="1 2" key="1">
    <citation type="submission" date="2017-10" db="EMBL/GenBank/DDBJ databases">
        <title>The draft genome sequence of Lewinella nigricans NBRC 102662.</title>
        <authorList>
            <person name="Wang K."/>
        </authorList>
    </citation>
    <scope>NUCLEOTIDE SEQUENCE [LARGE SCALE GENOMIC DNA]</scope>
    <source>
        <strain evidence="1 2">NBRC 102662</strain>
    </source>
</reference>
<proteinExistence type="predicted"/>
<dbReference type="NCBIfam" id="TIGR04131">
    <property type="entry name" value="Bac_Flav_CTERM"/>
    <property type="match status" value="1"/>
</dbReference>
<dbReference type="Proteomes" id="UP000223913">
    <property type="component" value="Unassembled WGS sequence"/>
</dbReference>
<protein>
    <recommendedName>
        <fullName evidence="3">Gliding motility-associated C-terminal domain-containing protein</fullName>
    </recommendedName>
</protein>
<dbReference type="InterPro" id="IPR026341">
    <property type="entry name" value="T9SS_type_B"/>
</dbReference>
<comment type="caution">
    <text evidence="1">The sequence shown here is derived from an EMBL/GenBank/DDBJ whole genome shotgun (WGS) entry which is preliminary data.</text>
</comment>
<evidence type="ECO:0000313" key="1">
    <source>
        <dbReference type="EMBL" id="PHN07594.1"/>
    </source>
</evidence>
<sequence length="536" mass="59006">MSVWPILRLFGALILLIPESGDPARPVLPPEICDNARDDDEDGLIDINDPDCTCTLIEPISRIPNPSFEDRSCCPAGITQLHCADTWIQASAPTTDYLNTCGWMGWDNLPPPLPFPDGQGAVGFRDGRNIMGQAEPWWKEYVGACLLAPLEAGIPYRIEFHIGFTNRSNSPPISVTFFGTTDCKNLPFGNNDQMFGCPTNGPGWIKLGEVGLSGSNNWVKTRIDITPREDIQAIAIGPACADRPASTSYYYFIDNLILDEQAVFNYQITDNGESPCSNSFSLQVPAADSLDYQWYKDGVALIGEVQPQLQVNTGEGNYQVRISGSDGCKVTNIYRHSIPEEFSFSRTVLCEGESLRFGPQLLNSAGTYLDTLKTAENCDSIVQLEVIAAYDQENTVSAKIFESESYKLENFSFSRPGTYPILLTSSAGCDSLVTLNLDLYKVYTPNAFSPNGDGINDFFTIMGEDDLVEIKSLRVFDKWGNLAYLGENLVPNEPSTGWDGTFEGRTLPGGIYVYSVVMLMDDGLERRLSGSISLIR</sequence>